<protein>
    <submittedName>
        <fullName evidence="7">Glycosyltransferase</fullName>
    </submittedName>
</protein>
<evidence type="ECO:0000313" key="7">
    <source>
        <dbReference type="EMBL" id="AXX98898.1"/>
    </source>
</evidence>
<dbReference type="PANTHER" id="PTHR43646">
    <property type="entry name" value="GLYCOSYLTRANSFERASE"/>
    <property type="match status" value="1"/>
</dbReference>
<dbReference type="InterPro" id="IPR029044">
    <property type="entry name" value="Nucleotide-diphossugar_trans"/>
</dbReference>
<dbReference type="RefSeq" id="WP_118943552.1">
    <property type="nucleotide sequence ID" value="NZ_CP032125.1"/>
</dbReference>
<keyword evidence="4 7" id="KW-0808">Transferase</keyword>
<dbReference type="AlphaFoldDB" id="A0A347UJ70"/>
<dbReference type="GO" id="GO:0005886">
    <property type="term" value="C:plasma membrane"/>
    <property type="evidence" value="ECO:0007669"/>
    <property type="project" value="UniProtKB-SubCell"/>
</dbReference>
<evidence type="ECO:0000259" key="6">
    <source>
        <dbReference type="Pfam" id="PF00535"/>
    </source>
</evidence>
<evidence type="ECO:0000256" key="5">
    <source>
        <dbReference type="ARBA" id="ARBA00023136"/>
    </source>
</evidence>
<evidence type="ECO:0000313" key="8">
    <source>
        <dbReference type="Proteomes" id="UP000261704"/>
    </source>
</evidence>
<dbReference type="KEGG" id="pamo:BAR1_13760"/>
<dbReference type="Gene3D" id="3.90.550.10">
    <property type="entry name" value="Spore Coat Polysaccharide Biosynthesis Protein SpsA, Chain A"/>
    <property type="match status" value="1"/>
</dbReference>
<accession>A0A347UJ70</accession>
<evidence type="ECO:0000256" key="3">
    <source>
        <dbReference type="ARBA" id="ARBA00022676"/>
    </source>
</evidence>
<name>A0A347UJ70_9RHOB</name>
<sequence length="224" mass="24006">MRAPLSIIIPTLDAEAGLPVTLRALVEGLECGLIRELVVSDGGSTDATCALAEAAGAEVVRGAAGRGGQLRRGADVARGEWLLFLHADTELSAGWASVVQAHIRGGQGAGYFRLAFDAQGFAPRWVAGWANLRARLFGLPYGDQSLLISRGLYDAVGGYADMPLMEDVAMARALRGRLRMLPVMARTSAARYRQAGWLRQGARNLWRLLRYLAGGDPARLGRGY</sequence>
<dbReference type="GO" id="GO:0016757">
    <property type="term" value="F:glycosyltransferase activity"/>
    <property type="evidence" value="ECO:0007669"/>
    <property type="project" value="UniProtKB-KW"/>
</dbReference>
<dbReference type="NCBIfam" id="TIGR04283">
    <property type="entry name" value="glyco_like_mftF"/>
    <property type="match status" value="1"/>
</dbReference>
<dbReference type="Pfam" id="PF00535">
    <property type="entry name" value="Glycos_transf_2"/>
    <property type="match status" value="1"/>
</dbReference>
<keyword evidence="8" id="KW-1185">Reference proteome</keyword>
<reference evidence="7 8" key="1">
    <citation type="submission" date="2018-09" db="EMBL/GenBank/DDBJ databases">
        <title>Profundibacter amoris BAR1 gen. nov., sp. nov., a new member of the Roseobacter clade isolated at Lokis Castle Vent Field on the Arctic Mid-Oceanic Ridge.</title>
        <authorList>
            <person name="Le Moine Bauer S."/>
            <person name="Sjoeberg A.G."/>
            <person name="L'Haridon S."/>
            <person name="Stokke R."/>
            <person name="Roalkvam I."/>
            <person name="Steen I.H."/>
            <person name="Dahle H."/>
        </authorList>
    </citation>
    <scope>NUCLEOTIDE SEQUENCE [LARGE SCALE GENOMIC DNA]</scope>
    <source>
        <strain evidence="7 8">BAR1</strain>
    </source>
</reference>
<organism evidence="7 8">
    <name type="scientific">Profundibacter amoris</name>
    <dbReference type="NCBI Taxonomy" id="2171755"/>
    <lineage>
        <taxon>Bacteria</taxon>
        <taxon>Pseudomonadati</taxon>
        <taxon>Pseudomonadota</taxon>
        <taxon>Alphaproteobacteria</taxon>
        <taxon>Rhodobacterales</taxon>
        <taxon>Paracoccaceae</taxon>
        <taxon>Profundibacter</taxon>
    </lineage>
</organism>
<evidence type="ECO:0000256" key="2">
    <source>
        <dbReference type="ARBA" id="ARBA00022475"/>
    </source>
</evidence>
<comment type="subcellular location">
    <subcellularLocation>
        <location evidence="1">Cell membrane</location>
    </subcellularLocation>
</comment>
<proteinExistence type="predicted"/>
<feature type="domain" description="Glycosyltransferase 2-like" evidence="6">
    <location>
        <begin position="6"/>
        <end position="105"/>
    </location>
</feature>
<dbReference type="InterPro" id="IPR026461">
    <property type="entry name" value="Trfase_2_rSAM/seldom_assoc"/>
</dbReference>
<dbReference type="InterPro" id="IPR001173">
    <property type="entry name" value="Glyco_trans_2-like"/>
</dbReference>
<dbReference type="CDD" id="cd02522">
    <property type="entry name" value="GT_2_like_a"/>
    <property type="match status" value="1"/>
</dbReference>
<dbReference type="Proteomes" id="UP000261704">
    <property type="component" value="Chromosome"/>
</dbReference>
<evidence type="ECO:0000256" key="1">
    <source>
        <dbReference type="ARBA" id="ARBA00004236"/>
    </source>
</evidence>
<keyword evidence="2" id="KW-1003">Cell membrane</keyword>
<keyword evidence="3" id="KW-0328">Glycosyltransferase</keyword>
<dbReference type="EMBL" id="CP032125">
    <property type="protein sequence ID" value="AXX98898.1"/>
    <property type="molecule type" value="Genomic_DNA"/>
</dbReference>
<keyword evidence="5" id="KW-0472">Membrane</keyword>
<evidence type="ECO:0000256" key="4">
    <source>
        <dbReference type="ARBA" id="ARBA00022679"/>
    </source>
</evidence>
<gene>
    <name evidence="7" type="ORF">BAR1_13760</name>
</gene>
<dbReference type="PANTHER" id="PTHR43646:SF2">
    <property type="entry name" value="GLYCOSYLTRANSFERASE 2-LIKE DOMAIN-CONTAINING PROTEIN"/>
    <property type="match status" value="1"/>
</dbReference>
<dbReference type="OrthoDB" id="5291101at2"/>
<dbReference type="SUPFAM" id="SSF53448">
    <property type="entry name" value="Nucleotide-diphospho-sugar transferases"/>
    <property type="match status" value="1"/>
</dbReference>